<name>A0A139HQ52_9PEZI</name>
<evidence type="ECO:0000313" key="1">
    <source>
        <dbReference type="EMBL" id="KXT04588.1"/>
    </source>
</evidence>
<evidence type="ECO:0008006" key="3">
    <source>
        <dbReference type="Google" id="ProtNLM"/>
    </source>
</evidence>
<dbReference type="EMBL" id="LFZN01000020">
    <property type="protein sequence ID" value="KXT04588.1"/>
    <property type="molecule type" value="Genomic_DNA"/>
</dbReference>
<comment type="caution">
    <text evidence="1">The sequence shown here is derived from an EMBL/GenBank/DDBJ whole genome shotgun (WGS) entry which is preliminary data.</text>
</comment>
<proteinExistence type="predicted"/>
<dbReference type="Proteomes" id="UP000070133">
    <property type="component" value="Unassembled WGS sequence"/>
</dbReference>
<reference evidence="1 2" key="1">
    <citation type="submission" date="2015-07" db="EMBL/GenBank/DDBJ databases">
        <title>Comparative genomics of the Sigatoka disease complex on banana suggests a link between parallel evolutionary changes in Pseudocercospora fijiensis and Pseudocercospora eumusae and increased virulence on the banana host.</title>
        <authorList>
            <person name="Chang T.-C."/>
            <person name="Salvucci A."/>
            <person name="Crous P.W."/>
            <person name="Stergiopoulos I."/>
        </authorList>
    </citation>
    <scope>NUCLEOTIDE SEQUENCE [LARGE SCALE GENOMIC DNA]</scope>
    <source>
        <strain evidence="1 2">CBS 114824</strain>
    </source>
</reference>
<protein>
    <recommendedName>
        <fullName evidence="3">BTB domain-containing protein</fullName>
    </recommendedName>
</protein>
<sequence>MDSPMSVNHGDDHANGMVTDVDPAGDLVLDVSHESASTRSAHRYRVKLSSLRTNSHYFASLLAGRFGEGEKIAREQAQLNEKYGSVTKSPTSELPVVHIKDVGRISAVKSIEALCLDLLMILHGRDTSGTPPVANLANLAIVADRFDALDAVRKYVQRKKIFRTIDSKTTPKADQSLPEEKARQRLLASLLLDHPPWVEKYSMRLITKGCVGKEADENAALWWDLPSRLEEELAIRREYILDTIQSTLARFFALYTSRERQCRLGYDSSAACDSYQLGEMVRFFARIGTLRIQGTVFDAAEPPEPYAGDIFALIESMRQVSEYQIDKFHSHCGFRTRLLPILDIITDALQYTGVCADCWSQNRIEHAWTDAKRPLLWKNQSYRSRGLGHKEHHAQTKALFMASEREWA</sequence>
<gene>
    <name evidence="1" type="ORF">AC578_8672</name>
</gene>
<keyword evidence="2" id="KW-1185">Reference proteome</keyword>
<organism evidence="1 2">
    <name type="scientific">Pseudocercospora eumusae</name>
    <dbReference type="NCBI Taxonomy" id="321146"/>
    <lineage>
        <taxon>Eukaryota</taxon>
        <taxon>Fungi</taxon>
        <taxon>Dikarya</taxon>
        <taxon>Ascomycota</taxon>
        <taxon>Pezizomycotina</taxon>
        <taxon>Dothideomycetes</taxon>
        <taxon>Dothideomycetidae</taxon>
        <taxon>Mycosphaerellales</taxon>
        <taxon>Mycosphaerellaceae</taxon>
        <taxon>Pseudocercospora</taxon>
    </lineage>
</organism>
<dbReference type="AlphaFoldDB" id="A0A139HQ52"/>
<accession>A0A139HQ52</accession>
<evidence type="ECO:0000313" key="2">
    <source>
        <dbReference type="Proteomes" id="UP000070133"/>
    </source>
</evidence>
<dbReference type="OrthoDB" id="5398371at2759"/>